<keyword evidence="7" id="KW-1185">Reference proteome</keyword>
<evidence type="ECO:0000256" key="1">
    <source>
        <dbReference type="ARBA" id="ARBA00009437"/>
    </source>
</evidence>
<dbReference type="PANTHER" id="PTHR30537:SF35">
    <property type="entry name" value="TRANSCRIPTIONAL REGULATORY PROTEIN"/>
    <property type="match status" value="1"/>
</dbReference>
<comment type="caution">
    <text evidence="6">The sequence shown here is derived from an EMBL/GenBank/DDBJ whole genome shotgun (WGS) entry which is preliminary data.</text>
</comment>
<dbReference type="InterPro" id="IPR058163">
    <property type="entry name" value="LysR-type_TF_proteobact-type"/>
</dbReference>
<evidence type="ECO:0000256" key="2">
    <source>
        <dbReference type="ARBA" id="ARBA00023015"/>
    </source>
</evidence>
<dbReference type="InterPro" id="IPR036388">
    <property type="entry name" value="WH-like_DNA-bd_sf"/>
</dbReference>
<dbReference type="CDD" id="cd08422">
    <property type="entry name" value="PBP2_CrgA_like"/>
    <property type="match status" value="1"/>
</dbReference>
<keyword evidence="2" id="KW-0805">Transcription regulation</keyword>
<dbReference type="EMBL" id="BAAAEI010000006">
    <property type="protein sequence ID" value="GAA0346325.1"/>
    <property type="molecule type" value="Genomic_DNA"/>
</dbReference>
<dbReference type="Pfam" id="PF03466">
    <property type="entry name" value="LysR_substrate"/>
    <property type="match status" value="1"/>
</dbReference>
<proteinExistence type="inferred from homology"/>
<protein>
    <submittedName>
        <fullName evidence="6">LysR family transcriptional regulator</fullName>
    </submittedName>
</protein>
<evidence type="ECO:0000256" key="4">
    <source>
        <dbReference type="ARBA" id="ARBA00023163"/>
    </source>
</evidence>
<dbReference type="Pfam" id="PF00126">
    <property type="entry name" value="HTH_1"/>
    <property type="match status" value="1"/>
</dbReference>
<evidence type="ECO:0000313" key="6">
    <source>
        <dbReference type="EMBL" id="GAA0346325.1"/>
    </source>
</evidence>
<dbReference type="InterPro" id="IPR036390">
    <property type="entry name" value="WH_DNA-bd_sf"/>
</dbReference>
<dbReference type="SUPFAM" id="SSF46785">
    <property type="entry name" value="Winged helix' DNA-binding domain"/>
    <property type="match status" value="1"/>
</dbReference>
<dbReference type="Proteomes" id="UP001501757">
    <property type="component" value="Unassembled WGS sequence"/>
</dbReference>
<dbReference type="Gene3D" id="3.40.190.290">
    <property type="match status" value="1"/>
</dbReference>
<evidence type="ECO:0000259" key="5">
    <source>
        <dbReference type="PROSITE" id="PS50931"/>
    </source>
</evidence>
<feature type="domain" description="HTH lysR-type" evidence="5">
    <location>
        <begin position="1"/>
        <end position="59"/>
    </location>
</feature>
<evidence type="ECO:0000313" key="7">
    <source>
        <dbReference type="Proteomes" id="UP001501757"/>
    </source>
</evidence>
<name>A0ABP3GIB6_9ALTE</name>
<dbReference type="PANTHER" id="PTHR30537">
    <property type="entry name" value="HTH-TYPE TRANSCRIPTIONAL REGULATOR"/>
    <property type="match status" value="1"/>
</dbReference>
<reference evidence="7" key="1">
    <citation type="journal article" date="2019" name="Int. J. Syst. Evol. Microbiol.">
        <title>The Global Catalogue of Microorganisms (GCM) 10K type strain sequencing project: providing services to taxonomists for standard genome sequencing and annotation.</title>
        <authorList>
            <consortium name="The Broad Institute Genomics Platform"/>
            <consortium name="The Broad Institute Genome Sequencing Center for Infectious Disease"/>
            <person name="Wu L."/>
            <person name="Ma J."/>
        </authorList>
    </citation>
    <scope>NUCLEOTIDE SEQUENCE [LARGE SCALE GENOMIC DNA]</scope>
    <source>
        <strain evidence="7">JCM 13378</strain>
    </source>
</reference>
<dbReference type="PROSITE" id="PS50931">
    <property type="entry name" value="HTH_LYSR"/>
    <property type="match status" value="1"/>
</dbReference>
<dbReference type="InterPro" id="IPR005119">
    <property type="entry name" value="LysR_subst-bd"/>
</dbReference>
<keyword evidence="3" id="KW-0238">DNA-binding</keyword>
<dbReference type="SUPFAM" id="SSF53850">
    <property type="entry name" value="Periplasmic binding protein-like II"/>
    <property type="match status" value="1"/>
</dbReference>
<dbReference type="Gene3D" id="1.10.10.10">
    <property type="entry name" value="Winged helix-like DNA-binding domain superfamily/Winged helix DNA-binding domain"/>
    <property type="match status" value="1"/>
</dbReference>
<organism evidence="6 7">
    <name type="scientific">Bowmanella denitrificans</name>
    <dbReference type="NCBI Taxonomy" id="366582"/>
    <lineage>
        <taxon>Bacteria</taxon>
        <taxon>Pseudomonadati</taxon>
        <taxon>Pseudomonadota</taxon>
        <taxon>Gammaproteobacteria</taxon>
        <taxon>Alteromonadales</taxon>
        <taxon>Alteromonadaceae</taxon>
        <taxon>Bowmanella</taxon>
    </lineage>
</organism>
<comment type="similarity">
    <text evidence="1">Belongs to the LysR transcriptional regulatory family.</text>
</comment>
<sequence>MDKLTAIRSFVEVASCGSFTLAAERLNLSRLQVSRHVREIEDWLGQRLLHRTTRKVSLTDNGQHALQHCRRIIEETQQMTSLAQQQRTELRGSIRVASPIGLAQNLLFELVDAFLATHPQTRIHLLVSDSYAHLVDERVDIALRFSHQPDEQWIARSIFNIDTVLCASPIYVQQAGMPVTPQDLPHHNCLVHLEQHSWQFGEELVDVKGNLQANDLGVLLKAALRHRGIVRLPCDLANTYLENGQLLALLSHFPGPSLALWAVYLSRLHQSPLVRAFIDFLVAHWRTDIKAAALPPDIGTAKE</sequence>
<dbReference type="RefSeq" id="WP_343842165.1">
    <property type="nucleotide sequence ID" value="NZ_BAAAEI010000006.1"/>
</dbReference>
<keyword evidence="4" id="KW-0804">Transcription</keyword>
<accession>A0ABP3GIB6</accession>
<gene>
    <name evidence="6" type="ORF">GCM10009092_08500</name>
</gene>
<dbReference type="InterPro" id="IPR000847">
    <property type="entry name" value="LysR_HTH_N"/>
</dbReference>
<evidence type="ECO:0000256" key="3">
    <source>
        <dbReference type="ARBA" id="ARBA00023125"/>
    </source>
</evidence>